<evidence type="ECO:0000313" key="2">
    <source>
        <dbReference type="EMBL" id="RVW50325.1"/>
    </source>
</evidence>
<sequence length="308" mass="35098">MIHHSPVAQSFSNSKPPLSEKPSKDHPRNKSEESSTTSVYQAKVADLSCKVNVTWCKSLIDHSLSIHVENPSAENHHTCKIDLDILHFWNKKGLKSFEIDEKRVDFFWDFRKVKFSNSPEPCSDYYLAMVSNKEVVLLLGDLKNEAYKRTNSKPSLEEATLVYKKENVYGKRLFCTKAKLGEGKKEHDIVIENAVSGFGDPEMWISADGIVLIRVMNLHWRFRGNETVFLNNLPIQIFWDVHDWLFNSPSLGHALFIFKPGAPEYSSDSDLDGTNRSGEAVGSDIYDSLWTTTSAADFCHFLYARQID</sequence>
<feature type="compositionally biased region" description="Basic and acidic residues" evidence="1">
    <location>
        <begin position="21"/>
        <end position="33"/>
    </location>
</feature>
<gene>
    <name evidence="3" type="ORF">CK203_012063</name>
    <name evidence="2" type="ORF">CK203_081218</name>
</gene>
<dbReference type="Proteomes" id="UP000288805">
    <property type="component" value="Unassembled WGS sequence"/>
</dbReference>
<dbReference type="EMBL" id="QGNW01001203">
    <property type="protein sequence ID" value="RVW50325.1"/>
    <property type="molecule type" value="Genomic_DNA"/>
</dbReference>
<evidence type="ECO:0000313" key="4">
    <source>
        <dbReference type="Proteomes" id="UP000288805"/>
    </source>
</evidence>
<evidence type="ECO:0008006" key="5">
    <source>
        <dbReference type="Google" id="ProtNLM"/>
    </source>
</evidence>
<dbReference type="PANTHER" id="PTHR31972">
    <property type="entry name" value="EXPRESSED PROTEIN"/>
    <property type="match status" value="1"/>
</dbReference>
<feature type="region of interest" description="Disordered" evidence="1">
    <location>
        <begin position="1"/>
        <end position="37"/>
    </location>
</feature>
<dbReference type="EMBL" id="QGNW01000020">
    <property type="protein sequence ID" value="RVX14564.1"/>
    <property type="molecule type" value="Genomic_DNA"/>
</dbReference>
<evidence type="ECO:0000256" key="1">
    <source>
        <dbReference type="SAM" id="MobiDB-lite"/>
    </source>
</evidence>
<organism evidence="3 4">
    <name type="scientific">Vitis vinifera</name>
    <name type="common">Grape</name>
    <dbReference type="NCBI Taxonomy" id="29760"/>
    <lineage>
        <taxon>Eukaryota</taxon>
        <taxon>Viridiplantae</taxon>
        <taxon>Streptophyta</taxon>
        <taxon>Embryophyta</taxon>
        <taxon>Tracheophyta</taxon>
        <taxon>Spermatophyta</taxon>
        <taxon>Magnoliopsida</taxon>
        <taxon>eudicotyledons</taxon>
        <taxon>Gunneridae</taxon>
        <taxon>Pentapetalae</taxon>
        <taxon>rosids</taxon>
        <taxon>Vitales</taxon>
        <taxon>Vitaceae</taxon>
        <taxon>Viteae</taxon>
        <taxon>Vitis</taxon>
    </lineage>
</organism>
<feature type="compositionally biased region" description="Polar residues" evidence="1">
    <location>
        <begin position="7"/>
        <end position="16"/>
    </location>
</feature>
<protein>
    <recommendedName>
        <fullName evidence="5">DUF868 domain-containing protein</fullName>
    </recommendedName>
</protein>
<dbReference type="AlphaFoldDB" id="A0A438K018"/>
<dbReference type="Pfam" id="PF05910">
    <property type="entry name" value="DUF868"/>
    <property type="match status" value="1"/>
</dbReference>
<evidence type="ECO:0000313" key="3">
    <source>
        <dbReference type="EMBL" id="RVX14564.1"/>
    </source>
</evidence>
<proteinExistence type="predicted"/>
<dbReference type="PANTHER" id="PTHR31972:SF54">
    <property type="entry name" value="KINESIN-LIKE PROTEIN (DUF868)"/>
    <property type="match status" value="1"/>
</dbReference>
<reference evidence="3 4" key="1">
    <citation type="journal article" date="2018" name="PLoS Genet.">
        <title>Population sequencing reveals clonal diversity and ancestral inbreeding in the grapevine cultivar Chardonnay.</title>
        <authorList>
            <person name="Roach M.J."/>
            <person name="Johnson D.L."/>
            <person name="Bohlmann J."/>
            <person name="van Vuuren H.J."/>
            <person name="Jones S.J."/>
            <person name="Pretorius I.S."/>
            <person name="Schmidt S.A."/>
            <person name="Borneman A.R."/>
        </authorList>
    </citation>
    <scope>NUCLEOTIDE SEQUENCE [LARGE SCALE GENOMIC DNA]</scope>
    <source>
        <strain evidence="4">cv. Chardonnay</strain>
        <strain evidence="3">I10V1</strain>
        <tissue evidence="3">Leaf</tissue>
    </source>
</reference>
<name>A0A438K018_VITVI</name>
<dbReference type="InterPro" id="IPR008586">
    <property type="entry name" value="DUF868_pln"/>
</dbReference>
<accession>A0A438K018</accession>
<comment type="caution">
    <text evidence="3">The sequence shown here is derived from an EMBL/GenBank/DDBJ whole genome shotgun (WGS) entry which is preliminary data.</text>
</comment>